<dbReference type="EMBL" id="JBDIZK010000014">
    <property type="protein sequence ID" value="MEN3749493.1"/>
    <property type="molecule type" value="Genomic_DNA"/>
</dbReference>
<evidence type="ECO:0000313" key="4">
    <source>
        <dbReference type="Proteomes" id="UP001427805"/>
    </source>
</evidence>
<evidence type="ECO:0000259" key="2">
    <source>
        <dbReference type="PROSITE" id="PS51468"/>
    </source>
</evidence>
<dbReference type="InterPro" id="IPR011990">
    <property type="entry name" value="TPR-like_helical_dom_sf"/>
</dbReference>
<proteinExistence type="predicted"/>
<dbReference type="PANTHER" id="PTHR45737">
    <property type="entry name" value="VON WILLEBRAND FACTOR A DOMAIN-CONTAINING PROTEIN 5A"/>
    <property type="match status" value="1"/>
</dbReference>
<dbReference type="Gene3D" id="2.60.120.380">
    <property type="match status" value="1"/>
</dbReference>
<accession>A0ABV0BD70</accession>
<protein>
    <submittedName>
        <fullName evidence="3">VIT domain-containing protein</fullName>
    </submittedName>
</protein>
<sequence length="966" mass="103953">MILRTMTAMALAIGSTLLSGTAAGQTANPSLTANADGVRSDQTVREIALRRIELSVVVRGGLAETGVTAVFSNPGTETLEGDFRFALPEGAIVTGYALDLADYMIDGVLVDRPRAKAIYEERVRGAVDPGLATVGNDGVFHTRVYPVPPRGERRIRLRFVAPLASAAQSDELYSLPLDIAPRDGWSISVSVAGDGPAPSINWPGRSVGPMARDAKGWRERAEGRAPLSGMLAIGRGALPAALLSRNSLGERYVQLSGAVTTGTPARSDSVRIYWDRSRSHARGRHEDELLLLRRTLAALAPKRIELVLFNSSGADRRTVSGIDAAIAALKAVRYRGASSFAALTQESAPVDRCLLFGTGRPSIDRAARLTAACRLDAITTVPDADLAALRQLARRHGGQAHRLGADASLVERALAASTPGVTDVVDANGRSLPWISVPSRAGRWMVLARAPEGDAVAIRIGGESVRVDLPAEGAAVAFEGEGQMLASDALASLGASERRAEYVALSRRYGIASPSLSFIVVESPDDYVAADIAPAASYPATLRVEYDKQRREADGEQAEARRERIGEVIERWTEQVAWWERRFDPKAKPQRPAAQRGDVVPAEPVLVPVPAPLSIPTPSVQVDSVTADDLSQQRKLASEEGSGEIVVSARRVNTVQIAIDAWQPDRPYLKLLDAAPGAFDARFAAIETEHGGVPAFYFDIAAWLAKRGRTADAVEMVLAALDLPSADERTQTIVASRLERYGAIDRAIELRERIAVIEPDRPQPKRLLALALARRAKLRPDTAKTDLTRAVALLGEVALTPWGNDWDGIELIALIEANALIPTLRALGGEATLDPRLVKHLDTDLRVVVDWDTNATDLDLWVDEPNGERAIYSNPRTAIGGLLSNDMTSGYGPEEYLLRRAPAGKYGVKVDTYASDRIDPNGASVVTVRLIRNFGRPDESEQSVDIELLGDDDGEKQVGTITVRPR</sequence>
<evidence type="ECO:0000256" key="1">
    <source>
        <dbReference type="SAM" id="SignalP"/>
    </source>
</evidence>
<dbReference type="Pfam" id="PF08487">
    <property type="entry name" value="VIT"/>
    <property type="match status" value="1"/>
</dbReference>
<dbReference type="RefSeq" id="WP_346248538.1">
    <property type="nucleotide sequence ID" value="NZ_JBDIZK010000014.1"/>
</dbReference>
<dbReference type="Proteomes" id="UP001427805">
    <property type="component" value="Unassembled WGS sequence"/>
</dbReference>
<name>A0ABV0BD70_9SPHN</name>
<feature type="chain" id="PRO_5046120802" evidence="1">
    <location>
        <begin position="25"/>
        <end position="966"/>
    </location>
</feature>
<dbReference type="PANTHER" id="PTHR45737:SF6">
    <property type="entry name" value="VON WILLEBRAND FACTOR A DOMAIN-CONTAINING PROTEIN 5A"/>
    <property type="match status" value="1"/>
</dbReference>
<organism evidence="3 4">
    <name type="scientific">Sphingomonas rustica</name>
    <dbReference type="NCBI Taxonomy" id="3103142"/>
    <lineage>
        <taxon>Bacteria</taxon>
        <taxon>Pseudomonadati</taxon>
        <taxon>Pseudomonadota</taxon>
        <taxon>Alphaproteobacteria</taxon>
        <taxon>Sphingomonadales</taxon>
        <taxon>Sphingomonadaceae</taxon>
        <taxon>Sphingomonas</taxon>
    </lineage>
</organism>
<gene>
    <name evidence="3" type="ORF">TPR58_20125</name>
</gene>
<dbReference type="Gene3D" id="1.25.40.10">
    <property type="entry name" value="Tetratricopeptide repeat domain"/>
    <property type="match status" value="1"/>
</dbReference>
<keyword evidence="1" id="KW-0732">Signal</keyword>
<dbReference type="PROSITE" id="PS51468">
    <property type="entry name" value="VIT"/>
    <property type="match status" value="1"/>
</dbReference>
<feature type="domain" description="VIT" evidence="2">
    <location>
        <begin position="33"/>
        <end position="161"/>
    </location>
</feature>
<comment type="caution">
    <text evidence="3">The sequence shown here is derived from an EMBL/GenBank/DDBJ whole genome shotgun (WGS) entry which is preliminary data.</text>
</comment>
<evidence type="ECO:0000313" key="3">
    <source>
        <dbReference type="EMBL" id="MEN3749493.1"/>
    </source>
</evidence>
<keyword evidence="4" id="KW-1185">Reference proteome</keyword>
<dbReference type="InterPro" id="IPR013694">
    <property type="entry name" value="VIT"/>
</dbReference>
<dbReference type="SUPFAM" id="SSF48452">
    <property type="entry name" value="TPR-like"/>
    <property type="match status" value="1"/>
</dbReference>
<feature type="signal peptide" evidence="1">
    <location>
        <begin position="1"/>
        <end position="24"/>
    </location>
</feature>
<reference evidence="3 4" key="1">
    <citation type="submission" date="2024-05" db="EMBL/GenBank/DDBJ databases">
        <title>Sphingomonas sp. HF-S3 16S ribosomal RNA gene Genome sequencing and assembly.</title>
        <authorList>
            <person name="Lee H."/>
        </authorList>
    </citation>
    <scope>NUCLEOTIDE SEQUENCE [LARGE SCALE GENOMIC DNA]</scope>
    <source>
        <strain evidence="3 4">HF-S3</strain>
    </source>
</reference>